<keyword evidence="11" id="KW-1185">Reference proteome</keyword>
<evidence type="ECO:0000259" key="9">
    <source>
        <dbReference type="PROSITE" id="PS50250"/>
    </source>
</evidence>
<evidence type="ECO:0000313" key="11">
    <source>
        <dbReference type="Proteomes" id="UP000549394"/>
    </source>
</evidence>
<proteinExistence type="inferred from homology"/>
<name>A0A7I8V849_9ANNE</name>
<accession>A0A7I8V849</accession>
<sequence>MRDIATFLFEQQKKSSGEIAQEWGTLESLHNKKLWHQLTLQLQKFVKILTIHQSDALMPLYTNFIVDFEHRINPLALVEIAIPIARQIKDNLEAIEFLNKIKVKVSSDKQAMILCLTTSGQLYMLASDMEKANEIRIEAGAMVEELDGITPVHAPFYELSSNYHRIQADHANYYRDSLRFLGCIDLKSLSNEDQIERAFNIGLAAILGKGVYNFGELLQHDILEALKNSEKAWLVQLLFAFNSGDIKLYQQLKTSWSKQPDLCVNETYMRQKICLLTLMEMTFRRPATERSLTFAEIAKETNLSLNEVEHLIMKALSLNLVKGSIDQVEQVVRMTWVQPRVLDRDQIRSMAGRLQKWCDDVMSMEELVHNRALDILN</sequence>
<evidence type="ECO:0000256" key="7">
    <source>
        <dbReference type="ARBA" id="ARBA00031303"/>
    </source>
</evidence>
<dbReference type="EMBL" id="CAJFCJ010000001">
    <property type="protein sequence ID" value="CAD5110796.1"/>
    <property type="molecule type" value="Genomic_DNA"/>
</dbReference>
<dbReference type="Pfam" id="PF22037">
    <property type="entry name" value="PSD13_N"/>
    <property type="match status" value="1"/>
</dbReference>
<protein>
    <recommendedName>
        <fullName evidence="4">26S proteasome non-ATPase regulatory subunit 13</fullName>
    </recommendedName>
    <alternativeName>
        <fullName evidence="6">26S proteasome regulatory subunit RPN9</fullName>
    </alternativeName>
    <alternativeName>
        <fullName evidence="8">26S proteasome regulatory subunit S11</fullName>
    </alternativeName>
    <alternativeName>
        <fullName evidence="7">26S proteasome regulatory subunit p40.5</fullName>
    </alternativeName>
</protein>
<dbReference type="AlphaFoldDB" id="A0A7I8V849"/>
<dbReference type="OrthoDB" id="1093at2759"/>
<evidence type="ECO:0000256" key="1">
    <source>
        <dbReference type="ARBA" id="ARBA00002362"/>
    </source>
</evidence>
<evidence type="ECO:0000313" key="10">
    <source>
        <dbReference type="EMBL" id="CAD5110796.1"/>
    </source>
</evidence>
<evidence type="ECO:0000256" key="5">
    <source>
        <dbReference type="ARBA" id="ARBA00022942"/>
    </source>
</evidence>
<evidence type="ECO:0000256" key="6">
    <source>
        <dbReference type="ARBA" id="ARBA00029749"/>
    </source>
</evidence>
<organism evidence="10 11">
    <name type="scientific">Dimorphilus gyrociliatus</name>
    <dbReference type="NCBI Taxonomy" id="2664684"/>
    <lineage>
        <taxon>Eukaryota</taxon>
        <taxon>Metazoa</taxon>
        <taxon>Spiralia</taxon>
        <taxon>Lophotrochozoa</taxon>
        <taxon>Annelida</taxon>
        <taxon>Polychaeta</taxon>
        <taxon>Polychaeta incertae sedis</taxon>
        <taxon>Dinophilidae</taxon>
        <taxon>Dimorphilus</taxon>
    </lineage>
</organism>
<dbReference type="InterPro" id="IPR054179">
    <property type="entry name" value="PSD13_N"/>
</dbReference>
<evidence type="ECO:0000256" key="4">
    <source>
        <dbReference type="ARBA" id="ARBA00015732"/>
    </source>
</evidence>
<dbReference type="InterPro" id="IPR036390">
    <property type="entry name" value="WH_DNA-bd_sf"/>
</dbReference>
<evidence type="ECO:0000256" key="2">
    <source>
        <dbReference type="ARBA" id="ARBA00006207"/>
    </source>
</evidence>
<dbReference type="SUPFAM" id="SSF46785">
    <property type="entry name" value="Winged helix' DNA-binding domain"/>
    <property type="match status" value="1"/>
</dbReference>
<evidence type="ECO:0000256" key="3">
    <source>
        <dbReference type="ARBA" id="ARBA00011441"/>
    </source>
</evidence>
<comment type="caution">
    <text evidence="10">The sequence shown here is derived from an EMBL/GenBank/DDBJ whole genome shotgun (WGS) entry which is preliminary data.</text>
</comment>
<dbReference type="InterPro" id="IPR035298">
    <property type="entry name" value="PSMD13"/>
</dbReference>
<comment type="subunit">
    <text evidence="3">Component of the 19S proteasome regulatory particle complex. The 26S proteasome consists of a 20S core particle (CP) and two 19S regulatory subunits (RP). The regulatory particle is made of a lid composed of 9 subunits including PSMD13, a base containing 6 ATPases and few additional components.</text>
</comment>
<dbReference type="PROSITE" id="PS50250">
    <property type="entry name" value="PCI"/>
    <property type="match status" value="1"/>
</dbReference>
<dbReference type="Pfam" id="PF01399">
    <property type="entry name" value="PCI"/>
    <property type="match status" value="1"/>
</dbReference>
<dbReference type="SMART" id="SM00088">
    <property type="entry name" value="PINT"/>
    <property type="match status" value="1"/>
</dbReference>
<dbReference type="GO" id="GO:0008541">
    <property type="term" value="C:proteasome regulatory particle, lid subcomplex"/>
    <property type="evidence" value="ECO:0007669"/>
    <property type="project" value="TreeGrafter"/>
</dbReference>
<dbReference type="Proteomes" id="UP000549394">
    <property type="component" value="Unassembled WGS sequence"/>
</dbReference>
<dbReference type="PANTHER" id="PTHR10539">
    <property type="entry name" value="26S PROTEASOME NON-ATPASE REGULATORY SUBUNIT 13"/>
    <property type="match status" value="1"/>
</dbReference>
<dbReference type="GO" id="GO:0005829">
    <property type="term" value="C:cytosol"/>
    <property type="evidence" value="ECO:0007669"/>
    <property type="project" value="TreeGrafter"/>
</dbReference>
<keyword evidence="5" id="KW-0647">Proteasome</keyword>
<comment type="similarity">
    <text evidence="2">Belongs to the proteasome subunit S11 family.</text>
</comment>
<gene>
    <name evidence="10" type="ORF">DGYR_LOCUS157</name>
</gene>
<evidence type="ECO:0000256" key="8">
    <source>
        <dbReference type="ARBA" id="ARBA00032323"/>
    </source>
</evidence>
<dbReference type="GO" id="GO:0006511">
    <property type="term" value="P:ubiquitin-dependent protein catabolic process"/>
    <property type="evidence" value="ECO:0007669"/>
    <property type="project" value="TreeGrafter"/>
</dbReference>
<comment type="function">
    <text evidence="1">Component of the 26S proteasome, a multiprotein complex involved in the ATP-dependent degradation of ubiquitinated proteins. This complex plays a key role in the maintenance of protein homeostasis by removing misfolded or damaged proteins, which could impair cellular functions, and by removing proteins whose functions are no longer required. Therefore, the proteasome participates in numerous cellular processes, including cell cycle progression, apoptosis, or DNA damage repair.</text>
</comment>
<dbReference type="GO" id="GO:0005198">
    <property type="term" value="F:structural molecule activity"/>
    <property type="evidence" value="ECO:0007669"/>
    <property type="project" value="TreeGrafter"/>
</dbReference>
<feature type="domain" description="PCI" evidence="9">
    <location>
        <begin position="172"/>
        <end position="339"/>
    </location>
</feature>
<dbReference type="InterPro" id="IPR000717">
    <property type="entry name" value="PCI_dom"/>
</dbReference>
<dbReference type="GO" id="GO:0005634">
    <property type="term" value="C:nucleus"/>
    <property type="evidence" value="ECO:0007669"/>
    <property type="project" value="TreeGrafter"/>
</dbReference>
<dbReference type="PANTHER" id="PTHR10539:SF0">
    <property type="entry name" value="26S PROTEASOME NON-ATPASE REGULATORY SUBUNIT 13"/>
    <property type="match status" value="1"/>
</dbReference>
<reference evidence="10 11" key="1">
    <citation type="submission" date="2020-08" db="EMBL/GenBank/DDBJ databases">
        <authorList>
            <person name="Hejnol A."/>
        </authorList>
    </citation>
    <scope>NUCLEOTIDE SEQUENCE [LARGE SCALE GENOMIC DNA]</scope>
</reference>